<feature type="region of interest" description="Disordered" evidence="1">
    <location>
        <begin position="204"/>
        <end position="385"/>
    </location>
</feature>
<organism evidence="2 3">
    <name type="scientific">Pichia angusta</name>
    <name type="common">Yeast</name>
    <name type="synonym">Hansenula polymorpha</name>
    <dbReference type="NCBI Taxonomy" id="870730"/>
    <lineage>
        <taxon>Eukaryota</taxon>
        <taxon>Fungi</taxon>
        <taxon>Dikarya</taxon>
        <taxon>Ascomycota</taxon>
        <taxon>Saccharomycotina</taxon>
        <taxon>Pichiomycetes</taxon>
        <taxon>Pichiales</taxon>
        <taxon>Pichiaceae</taxon>
        <taxon>Ogataea</taxon>
    </lineage>
</organism>
<dbReference type="EMBL" id="JAHLUX010000003">
    <property type="protein sequence ID" value="KAG7820105.1"/>
    <property type="molecule type" value="Genomic_DNA"/>
</dbReference>
<dbReference type="InterPro" id="IPR021216">
    <property type="entry name" value="DUF2722"/>
</dbReference>
<dbReference type="PROSITE" id="PS51257">
    <property type="entry name" value="PROKAR_LIPOPROTEIN"/>
    <property type="match status" value="1"/>
</dbReference>
<reference evidence="2" key="1">
    <citation type="journal article" date="2021" name="G3 (Bethesda)">
        <title>Genomic diversity, chromosomal rearrangements, and interspecies hybridization in the ogataea polymorpha species complex.</title>
        <authorList>
            <person name="Hanson S.J."/>
            <person name="Cinneide E.O."/>
            <person name="Salzberg L.I."/>
            <person name="Wolfe K.H."/>
            <person name="McGowan J."/>
            <person name="Fitzpatrick D.A."/>
            <person name="Matlin K."/>
        </authorList>
    </citation>
    <scope>NUCLEOTIDE SEQUENCE</scope>
    <source>
        <strain evidence="2">61-244</strain>
    </source>
</reference>
<protein>
    <submittedName>
        <fullName evidence="2">Uncharacterized protein</fullName>
    </submittedName>
</protein>
<proteinExistence type="predicted"/>
<dbReference type="Pfam" id="PF10846">
    <property type="entry name" value="DUF2722"/>
    <property type="match status" value="1"/>
</dbReference>
<evidence type="ECO:0000256" key="1">
    <source>
        <dbReference type="SAM" id="MobiDB-lite"/>
    </source>
</evidence>
<comment type="caution">
    <text evidence="2">The sequence shown here is derived from an EMBL/GenBank/DDBJ whole genome shotgun (WGS) entry which is preliminary data.</text>
</comment>
<feature type="compositionally biased region" description="Low complexity" evidence="1">
    <location>
        <begin position="237"/>
        <end position="252"/>
    </location>
</feature>
<dbReference type="Proteomes" id="UP001196530">
    <property type="component" value="Unassembled WGS sequence"/>
</dbReference>
<feature type="compositionally biased region" description="Polar residues" evidence="1">
    <location>
        <begin position="217"/>
        <end position="236"/>
    </location>
</feature>
<gene>
    <name evidence="2" type="ORF">KL928_001542</name>
</gene>
<evidence type="ECO:0000313" key="3">
    <source>
        <dbReference type="Proteomes" id="UP001196530"/>
    </source>
</evidence>
<dbReference type="AlphaFoldDB" id="A0AAN6I6T9"/>
<dbReference type="RefSeq" id="XP_043060819.1">
    <property type="nucleotide sequence ID" value="XM_043201919.1"/>
</dbReference>
<feature type="compositionally biased region" description="Polar residues" evidence="1">
    <location>
        <begin position="266"/>
        <end position="279"/>
    </location>
</feature>
<sequence>MLAERRAAEPGNASGAAGDNRALVLHCLVFSCAGQAKQPCVLWPVSDGIVCGIGVPAQNQSQEALSQLLGFPVESWPQSQEQLDLVIQLRIEQERTKFEQHKSRNLEMALELLNAARQTGIPPELIPFLYANLSPEEIRERIDMVLKYPLAPHGYPAPGQRADESPVRAYSHRRSYTASSAASSAGGATSVWRVNLPQQQQFQFHHWSGPGAGPTPSKGSSVDTAASSTAGSVNPQTYPDTPSAPSTSSPTSTHKRKFSDPVAPTHQRQPSSPTKTRSISLDKRQPAQNPLASPYVYRDPAYGAPSYPPHQPGVAGVSRFPQPGSPYPSRQQPPPYYYSSPYHQQTYQFPASKPQEPVLPPLRPLEPDDKTKSKFLINTPRNPPK</sequence>
<evidence type="ECO:0000313" key="2">
    <source>
        <dbReference type="EMBL" id="KAG7820105.1"/>
    </source>
</evidence>
<name>A0AAN6I6T9_PICAN</name>
<accession>A0AAN6I6T9</accession>
<feature type="compositionally biased region" description="Pro residues" evidence="1">
    <location>
        <begin position="323"/>
        <end position="336"/>
    </location>
</feature>
<dbReference type="GeneID" id="66125593"/>
<feature type="compositionally biased region" description="Low complexity" evidence="1">
    <location>
        <begin position="337"/>
        <end position="348"/>
    </location>
</feature>